<evidence type="ECO:0000256" key="3">
    <source>
        <dbReference type="PROSITE-ProRule" id="PRU00176"/>
    </source>
</evidence>
<dbReference type="Proteomes" id="UP000807504">
    <property type="component" value="Unassembled WGS sequence"/>
</dbReference>
<dbReference type="SMART" id="SM00360">
    <property type="entry name" value="RRM"/>
    <property type="match status" value="1"/>
</dbReference>
<dbReference type="Pfam" id="PF00076">
    <property type="entry name" value="RRM_1"/>
    <property type="match status" value="1"/>
</dbReference>
<dbReference type="AlphaFoldDB" id="A0A8T0EWC4"/>
<keyword evidence="2 3" id="KW-0694">RNA-binding</keyword>
<organism evidence="5 6">
    <name type="scientific">Argiope bruennichi</name>
    <name type="common">Wasp spider</name>
    <name type="synonym">Aranea bruennichi</name>
    <dbReference type="NCBI Taxonomy" id="94029"/>
    <lineage>
        <taxon>Eukaryota</taxon>
        <taxon>Metazoa</taxon>
        <taxon>Ecdysozoa</taxon>
        <taxon>Arthropoda</taxon>
        <taxon>Chelicerata</taxon>
        <taxon>Arachnida</taxon>
        <taxon>Araneae</taxon>
        <taxon>Araneomorphae</taxon>
        <taxon>Entelegynae</taxon>
        <taxon>Araneoidea</taxon>
        <taxon>Araneidae</taxon>
        <taxon>Argiope</taxon>
    </lineage>
</organism>
<evidence type="ECO:0000313" key="6">
    <source>
        <dbReference type="Proteomes" id="UP000807504"/>
    </source>
</evidence>
<dbReference type="GO" id="GO:0003723">
    <property type="term" value="F:RNA binding"/>
    <property type="evidence" value="ECO:0007669"/>
    <property type="project" value="UniProtKB-UniRule"/>
</dbReference>
<proteinExistence type="predicted"/>
<evidence type="ECO:0000313" key="5">
    <source>
        <dbReference type="EMBL" id="KAF8782645.1"/>
    </source>
</evidence>
<dbReference type="InterPro" id="IPR012677">
    <property type="entry name" value="Nucleotide-bd_a/b_plait_sf"/>
</dbReference>
<reference evidence="5" key="1">
    <citation type="journal article" date="2020" name="bioRxiv">
        <title>Chromosome-level reference genome of the European wasp spider Argiope bruennichi: a resource for studies on range expansion and evolutionary adaptation.</title>
        <authorList>
            <person name="Sheffer M.M."/>
            <person name="Hoppe A."/>
            <person name="Krehenwinkel H."/>
            <person name="Uhl G."/>
            <person name="Kuss A.W."/>
            <person name="Jensen L."/>
            <person name="Jensen C."/>
            <person name="Gillespie R.G."/>
            <person name="Hoff K.J."/>
            <person name="Prost S."/>
        </authorList>
    </citation>
    <scope>NUCLEOTIDE SEQUENCE</scope>
</reference>
<dbReference type="SUPFAM" id="SSF54928">
    <property type="entry name" value="RNA-binding domain, RBD"/>
    <property type="match status" value="1"/>
</dbReference>
<accession>A0A8T0EWC4</accession>
<dbReference type="PROSITE" id="PS50102">
    <property type="entry name" value="RRM"/>
    <property type="match status" value="1"/>
</dbReference>
<comment type="caution">
    <text evidence="5">The sequence shown here is derived from an EMBL/GenBank/DDBJ whole genome shotgun (WGS) entry which is preliminary data.</text>
</comment>
<protein>
    <submittedName>
        <fullName evidence="5">CUGBP Elav-like family member 4 like protein</fullName>
    </submittedName>
</protein>
<reference evidence="5" key="2">
    <citation type="submission" date="2020-06" db="EMBL/GenBank/DDBJ databases">
        <authorList>
            <person name="Sheffer M."/>
        </authorList>
    </citation>
    <scope>NUCLEOTIDE SEQUENCE</scope>
</reference>
<evidence type="ECO:0000256" key="2">
    <source>
        <dbReference type="ARBA" id="ARBA00022884"/>
    </source>
</evidence>
<dbReference type="Gene3D" id="3.30.70.330">
    <property type="match status" value="1"/>
</dbReference>
<dbReference type="InterPro" id="IPR035979">
    <property type="entry name" value="RBD_domain_sf"/>
</dbReference>
<evidence type="ECO:0000256" key="1">
    <source>
        <dbReference type="ARBA" id="ARBA00022737"/>
    </source>
</evidence>
<dbReference type="EMBL" id="JABXBU010001863">
    <property type="protein sequence ID" value="KAF8782645.1"/>
    <property type="molecule type" value="Genomic_DNA"/>
</dbReference>
<feature type="domain" description="RRM" evidence="4">
    <location>
        <begin position="194"/>
        <end position="283"/>
    </location>
</feature>
<sequence>MHQHCTHHRFLTPVALCPSPPPGNLLRSLGDASPFPSTHLNPFPLSPFFQTKSNPLFLGPPGRFWGPAYLHQRQVLHQDFFPPDRDIFLVLGRRCTKIYASEVGREKKICVNLRTQFLLHGPGALVLGEGRGVHLPLSLQKQFITQDPPPQNQAPFVFVFYYPPTIRLDAKDPVFSSVNKQVSEHSPPLVPEERKVFVGMLKKSHTEDDVRKVFKPYGKILECTILRGPDGESKGCAFVKFGSHSEAQAAIGALHGSQTMPIIIISIAFNEERNESRGQEYQL</sequence>
<keyword evidence="6" id="KW-1185">Reference proteome</keyword>
<gene>
    <name evidence="5" type="ORF">HNY73_012909</name>
</gene>
<dbReference type="PANTHER" id="PTHR24012">
    <property type="entry name" value="RNA BINDING PROTEIN"/>
    <property type="match status" value="1"/>
</dbReference>
<evidence type="ECO:0000259" key="4">
    <source>
        <dbReference type="PROSITE" id="PS50102"/>
    </source>
</evidence>
<name>A0A8T0EWC4_ARGBR</name>
<dbReference type="InterPro" id="IPR000504">
    <property type="entry name" value="RRM_dom"/>
</dbReference>
<keyword evidence="1" id="KW-0677">Repeat</keyword>